<dbReference type="Pfam" id="PF01370">
    <property type="entry name" value="Epimerase"/>
    <property type="match status" value="1"/>
</dbReference>
<keyword evidence="3" id="KW-1185">Reference proteome</keyword>
<dbReference type="RefSeq" id="WP_012750635.1">
    <property type="nucleotide sequence ID" value="NC_012797.1"/>
</dbReference>
<dbReference type="HOGENOM" id="CLU_007383_4_0_7"/>
<dbReference type="eggNOG" id="COG0451">
    <property type="taxonomic scope" value="Bacteria"/>
</dbReference>
<dbReference type="KEGG" id="dma:DMR_p1_00340"/>
<evidence type="ECO:0000259" key="1">
    <source>
        <dbReference type="Pfam" id="PF01370"/>
    </source>
</evidence>
<reference evidence="2 3" key="1">
    <citation type="journal article" date="2009" name="Genome Res.">
        <title>Whole genome sequence of Desulfovibrio magneticus strain RS-1 revealed common gene clusters in magnetotactic bacteria.</title>
        <authorList>
            <person name="Nakazawa H."/>
            <person name="Arakaki A."/>
            <person name="Narita-Yamada S."/>
            <person name="Yashiro I."/>
            <person name="Jinno K."/>
            <person name="Aoki N."/>
            <person name="Tsuruyama A."/>
            <person name="Okamura Y."/>
            <person name="Tanikawa S."/>
            <person name="Fujita N."/>
            <person name="Takeyama H."/>
            <person name="Matsunaga T."/>
        </authorList>
    </citation>
    <scope>NUCLEOTIDE SEQUENCE [LARGE SCALE GENOMIC DNA]</scope>
    <source>
        <strain evidence="3">ATCC 700980 / DSM 13731 / RS-1</strain>
    </source>
</reference>
<dbReference type="SUPFAM" id="SSF51735">
    <property type="entry name" value="NAD(P)-binding Rossmann-fold domains"/>
    <property type="match status" value="1"/>
</dbReference>
<sequence>MEKQSILVTGGAGYLGSVMVPALLAQGYKVTVLDSLLFGQDSLLDCCHYDGFDFIKGNIADTALMESLVPKFDVVIPLAAIVGAPACKLNPSLTTMVNHDAYLHLIKILSPSQRVVFPTTNSGYGIGEKDAYCTEESPLRPISEYGLCKVEIEKAFLDKGNAVSFRLATVFGMSPRMRMDLLVNDFTYRAFKDRFIILFEEHFRRNYIHVRDVAKAFLMALEKYDIMKGQAYNVGLSTANLTKRQLCEKIKEHIPDFYIHSAAVGEDPDKRDYIVSNDKIEALGWRPDFDLDRGIRELLIGYRILKPNRYANV</sequence>
<protein>
    <submittedName>
        <fullName evidence="2">Epimerase/dehydratase</fullName>
    </submittedName>
</protein>
<dbReference type="Gene3D" id="3.40.50.720">
    <property type="entry name" value="NAD(P)-binding Rossmann-like Domain"/>
    <property type="match status" value="1"/>
</dbReference>
<dbReference type="OrthoDB" id="9795501at2"/>
<dbReference type="CDD" id="cd08946">
    <property type="entry name" value="SDR_e"/>
    <property type="match status" value="1"/>
</dbReference>
<feature type="domain" description="NAD-dependent epimerase/dehydratase" evidence="1">
    <location>
        <begin position="6"/>
        <end position="235"/>
    </location>
</feature>
<dbReference type="PANTHER" id="PTHR43245:SF23">
    <property type="entry name" value="NAD(P)-BINDING DOMAIN-CONTAINING PROTEIN"/>
    <property type="match status" value="1"/>
</dbReference>
<keyword evidence="2" id="KW-0614">Plasmid</keyword>
<dbReference type="EMBL" id="AP010905">
    <property type="protein sequence ID" value="BAH73450.1"/>
    <property type="molecule type" value="Genomic_DNA"/>
</dbReference>
<dbReference type="InterPro" id="IPR001509">
    <property type="entry name" value="Epimerase_deHydtase"/>
</dbReference>
<dbReference type="Proteomes" id="UP000009071">
    <property type="component" value="Plasmid pDMC1"/>
</dbReference>
<geneLocation type="plasmid" evidence="2 3">
    <name>pDMC1</name>
</geneLocation>
<name>C4XUJ9_SOLM1</name>
<evidence type="ECO:0000313" key="2">
    <source>
        <dbReference type="EMBL" id="BAH73450.1"/>
    </source>
</evidence>
<proteinExistence type="predicted"/>
<dbReference type="InterPro" id="IPR036291">
    <property type="entry name" value="NAD(P)-bd_dom_sf"/>
</dbReference>
<accession>C4XUJ9</accession>
<dbReference type="InterPro" id="IPR050177">
    <property type="entry name" value="Lipid_A_modif_metabolic_enz"/>
</dbReference>
<gene>
    <name evidence="2" type="ordered locus">DMR_p1_00340</name>
</gene>
<evidence type="ECO:0000313" key="3">
    <source>
        <dbReference type="Proteomes" id="UP000009071"/>
    </source>
</evidence>
<dbReference type="PANTHER" id="PTHR43245">
    <property type="entry name" value="BIFUNCTIONAL POLYMYXIN RESISTANCE PROTEIN ARNA"/>
    <property type="match status" value="1"/>
</dbReference>
<dbReference type="AlphaFoldDB" id="C4XUJ9"/>
<organism evidence="2 3">
    <name type="scientific">Solidesulfovibrio magneticus (strain ATCC 700980 / DSM 13731 / RS-1)</name>
    <name type="common">Desulfovibrio magneticus</name>
    <dbReference type="NCBI Taxonomy" id="573370"/>
    <lineage>
        <taxon>Bacteria</taxon>
        <taxon>Pseudomonadati</taxon>
        <taxon>Thermodesulfobacteriota</taxon>
        <taxon>Desulfovibrionia</taxon>
        <taxon>Desulfovibrionales</taxon>
        <taxon>Desulfovibrionaceae</taxon>
        <taxon>Solidesulfovibrio</taxon>
    </lineage>
</organism>